<keyword evidence="1" id="KW-0732">Signal</keyword>
<reference evidence="3" key="1">
    <citation type="submission" date="2016-08" db="EMBL/GenBank/DDBJ databases">
        <authorList>
            <person name="Tokovenko B."/>
            <person name="Kalinowski J."/>
        </authorList>
    </citation>
    <scope>NUCLEOTIDE SEQUENCE [LARGE SCALE GENOMIC DNA]</scope>
    <source>
        <strain evidence="3">UTMC102</strain>
    </source>
</reference>
<organism evidence="2 3">
    <name type="scientific">Nocardiopsis sinuspersici</name>
    <dbReference type="NCBI Taxonomy" id="501010"/>
    <lineage>
        <taxon>Bacteria</taxon>
        <taxon>Bacillati</taxon>
        <taxon>Actinomycetota</taxon>
        <taxon>Actinomycetes</taxon>
        <taxon>Streptosporangiales</taxon>
        <taxon>Nocardiopsidaceae</taxon>
        <taxon>Nocardiopsis</taxon>
    </lineage>
</organism>
<proteinExistence type="predicted"/>
<accession>A0A1V3C5X0</accession>
<name>A0A1V3C5X0_9ACTN</name>
<dbReference type="RefSeq" id="WP_077692359.1">
    <property type="nucleotide sequence ID" value="NZ_MCOK01000001.1"/>
</dbReference>
<keyword evidence="3" id="KW-1185">Reference proteome</keyword>
<feature type="signal peptide" evidence="1">
    <location>
        <begin position="1"/>
        <end position="23"/>
    </location>
</feature>
<dbReference type="PROSITE" id="PS51257">
    <property type="entry name" value="PROKAR_LIPOPROTEIN"/>
    <property type="match status" value="1"/>
</dbReference>
<comment type="caution">
    <text evidence="2">The sequence shown here is derived from an EMBL/GenBank/DDBJ whole genome shotgun (WGS) entry which is preliminary data.</text>
</comment>
<protein>
    <recommendedName>
        <fullName evidence="4">Lipoprotein</fullName>
    </recommendedName>
</protein>
<gene>
    <name evidence="2" type="ORF">NOSIN_20540</name>
</gene>
<evidence type="ECO:0008006" key="4">
    <source>
        <dbReference type="Google" id="ProtNLM"/>
    </source>
</evidence>
<dbReference type="Proteomes" id="UP000189004">
    <property type="component" value="Unassembled WGS sequence"/>
</dbReference>
<evidence type="ECO:0000313" key="2">
    <source>
        <dbReference type="EMBL" id="OOC55926.1"/>
    </source>
</evidence>
<feature type="chain" id="PRO_5039047454" description="Lipoprotein" evidence="1">
    <location>
        <begin position="24"/>
        <end position="171"/>
    </location>
</feature>
<dbReference type="AlphaFoldDB" id="A0A1V3C5X0"/>
<dbReference type="STRING" id="501010.NOSIN_20540"/>
<evidence type="ECO:0000256" key="1">
    <source>
        <dbReference type="SAM" id="SignalP"/>
    </source>
</evidence>
<evidence type="ECO:0000313" key="3">
    <source>
        <dbReference type="Proteomes" id="UP000189004"/>
    </source>
</evidence>
<sequence length="171" mass="19013">MPPREGCAPVFLAVTLAVSLALSACSTSEPESEPGGGLPADYVSRFWVEREVMVRTLDRMLTEGDPDQVAENIGGKRDRLLDTRILQQTEDGYTVELDHDEWRTEAVHNSGQIDGALADAMYFNEVTWCGETVSGEEFVDAYMDEFWDTLDTNEEYVASITDYVDCGDGRP</sequence>
<dbReference type="EMBL" id="MCOK01000001">
    <property type="protein sequence ID" value="OOC55926.1"/>
    <property type="molecule type" value="Genomic_DNA"/>
</dbReference>
<dbReference type="OrthoDB" id="3431845at2"/>